<evidence type="ECO:0000313" key="5">
    <source>
        <dbReference type="Proteomes" id="UP000198802"/>
    </source>
</evidence>
<feature type="domain" description="DUF8175" evidence="3">
    <location>
        <begin position="43"/>
        <end position="240"/>
    </location>
</feature>
<dbReference type="EMBL" id="FAOZ01000011">
    <property type="protein sequence ID" value="CUU57274.1"/>
    <property type="molecule type" value="Genomic_DNA"/>
</dbReference>
<evidence type="ECO:0000259" key="3">
    <source>
        <dbReference type="Pfam" id="PF26526"/>
    </source>
</evidence>
<name>A0A0S4QS23_9ACTN</name>
<proteinExistence type="predicted"/>
<feature type="transmembrane region" description="Helical" evidence="2">
    <location>
        <begin position="12"/>
        <end position="34"/>
    </location>
</feature>
<accession>A0A0S4QS23</accession>
<keyword evidence="2" id="KW-0812">Transmembrane</keyword>
<dbReference type="InterPro" id="IPR058488">
    <property type="entry name" value="DUF8175"/>
</dbReference>
<keyword evidence="5" id="KW-1185">Reference proteome</keyword>
<keyword evidence="2" id="KW-1133">Transmembrane helix</keyword>
<dbReference type="Pfam" id="PF26526">
    <property type="entry name" value="DUF8175"/>
    <property type="match status" value="1"/>
</dbReference>
<sequence length="259" mass="26912">MVSLAEWAFGRLIVVIVAASTVTAVGVGTVTFFIGRHSVDSSPEASVSAGTEPAAPSAQASAAPTAVVPTPDDVPTPTGEAGPVGAPTRVNEFGVPVGYPHTKSGAISACGNYVAVTSVAKNREPTRSHDIILSISDENTAARLSNLLSQVDTETAKNFNIPSVLSPQFTLNHRVIGYKITSYGENVSKVEVLSAIAAGVTDGTPNLQPSMHWGTDLCTINWDGSDWKLRDISGGSEGHAMTERSSESFERFALAGVTS</sequence>
<protein>
    <recommendedName>
        <fullName evidence="3">DUF8175 domain-containing protein</fullName>
    </recommendedName>
</protein>
<evidence type="ECO:0000313" key="4">
    <source>
        <dbReference type="EMBL" id="CUU57274.1"/>
    </source>
</evidence>
<dbReference type="Proteomes" id="UP000198802">
    <property type="component" value="Unassembled WGS sequence"/>
</dbReference>
<evidence type="ECO:0000256" key="2">
    <source>
        <dbReference type="SAM" id="Phobius"/>
    </source>
</evidence>
<reference evidence="5" key="1">
    <citation type="submission" date="2015-11" db="EMBL/GenBank/DDBJ databases">
        <authorList>
            <person name="Varghese N."/>
        </authorList>
    </citation>
    <scope>NUCLEOTIDE SEQUENCE [LARGE SCALE GENOMIC DNA]</scope>
    <source>
        <strain evidence="5">DSM 45899</strain>
    </source>
</reference>
<evidence type="ECO:0000256" key="1">
    <source>
        <dbReference type="SAM" id="MobiDB-lite"/>
    </source>
</evidence>
<feature type="region of interest" description="Disordered" evidence="1">
    <location>
        <begin position="43"/>
        <end position="88"/>
    </location>
</feature>
<keyword evidence="2" id="KW-0472">Membrane</keyword>
<feature type="compositionally biased region" description="Low complexity" evidence="1">
    <location>
        <begin position="53"/>
        <end position="78"/>
    </location>
</feature>
<dbReference type="AlphaFoldDB" id="A0A0S4QS23"/>
<organism evidence="4 5">
    <name type="scientific">Parafrankia irregularis</name>
    <dbReference type="NCBI Taxonomy" id="795642"/>
    <lineage>
        <taxon>Bacteria</taxon>
        <taxon>Bacillati</taxon>
        <taxon>Actinomycetota</taxon>
        <taxon>Actinomycetes</taxon>
        <taxon>Frankiales</taxon>
        <taxon>Frankiaceae</taxon>
        <taxon>Parafrankia</taxon>
    </lineage>
</organism>
<gene>
    <name evidence="4" type="ORF">Ga0074812_111110</name>
</gene>